<dbReference type="InterPro" id="IPR006665">
    <property type="entry name" value="OmpA-like"/>
</dbReference>
<dbReference type="InterPro" id="IPR006664">
    <property type="entry name" value="OMP_bac"/>
</dbReference>
<comment type="subcellular location">
    <subcellularLocation>
        <location evidence="1">Membrane</location>
    </subcellularLocation>
</comment>
<accession>A0A7G9TEA9</accession>
<evidence type="ECO:0000256" key="2">
    <source>
        <dbReference type="ARBA" id="ARBA00023136"/>
    </source>
</evidence>
<feature type="compositionally biased region" description="Low complexity" evidence="4">
    <location>
        <begin position="427"/>
        <end position="450"/>
    </location>
</feature>
<dbReference type="InterPro" id="IPR036737">
    <property type="entry name" value="OmpA-like_sf"/>
</dbReference>
<dbReference type="PANTHER" id="PTHR34819:SF3">
    <property type="entry name" value="CELL SURFACE PROTEIN"/>
    <property type="match status" value="1"/>
</dbReference>
<organism evidence="6 7">
    <name type="scientific">Pseudoxanthomonas mexicana</name>
    <dbReference type="NCBI Taxonomy" id="128785"/>
    <lineage>
        <taxon>Bacteria</taxon>
        <taxon>Pseudomonadati</taxon>
        <taxon>Pseudomonadota</taxon>
        <taxon>Gammaproteobacteria</taxon>
        <taxon>Lysobacterales</taxon>
        <taxon>Lysobacteraceae</taxon>
        <taxon>Pseudoxanthomonas</taxon>
    </lineage>
</organism>
<evidence type="ECO:0000313" key="7">
    <source>
        <dbReference type="Proteomes" id="UP000515838"/>
    </source>
</evidence>
<dbReference type="InterPro" id="IPR051172">
    <property type="entry name" value="Chlamydia_OmcB"/>
</dbReference>
<feature type="domain" description="OmpA-like" evidence="5">
    <location>
        <begin position="5089"/>
        <end position="5190"/>
    </location>
</feature>
<dbReference type="InterPro" id="IPR045826">
    <property type="entry name" value="SpaA_PFL_dom_2"/>
</dbReference>
<keyword evidence="2 3" id="KW-0472">Membrane</keyword>
<dbReference type="Gene3D" id="3.30.1330.60">
    <property type="entry name" value="OmpA-like domain"/>
    <property type="match status" value="1"/>
</dbReference>
<protein>
    <submittedName>
        <fullName evidence="6">DUF11 domain-containing protein</fullName>
    </submittedName>
</protein>
<evidence type="ECO:0000256" key="3">
    <source>
        <dbReference type="PROSITE-ProRule" id="PRU00473"/>
    </source>
</evidence>
<evidence type="ECO:0000313" key="6">
    <source>
        <dbReference type="EMBL" id="QNN78434.1"/>
    </source>
</evidence>
<dbReference type="EMBL" id="CP060731">
    <property type="protein sequence ID" value="QNN78434.1"/>
    <property type="molecule type" value="Genomic_DNA"/>
</dbReference>
<dbReference type="PRINTS" id="PR01021">
    <property type="entry name" value="OMPADOMAIN"/>
</dbReference>
<dbReference type="SUPFAM" id="SSF103088">
    <property type="entry name" value="OmpA-like"/>
    <property type="match status" value="2"/>
</dbReference>
<dbReference type="PROSITE" id="PS51123">
    <property type="entry name" value="OMPA_2"/>
    <property type="match status" value="1"/>
</dbReference>
<dbReference type="PANTHER" id="PTHR34819">
    <property type="entry name" value="LARGE CYSTEINE-RICH PERIPLASMIC PROTEIN OMCB"/>
    <property type="match status" value="1"/>
</dbReference>
<evidence type="ECO:0000259" key="5">
    <source>
        <dbReference type="PROSITE" id="PS51123"/>
    </source>
</evidence>
<proteinExistence type="predicted"/>
<dbReference type="InterPro" id="IPR055354">
    <property type="entry name" value="DUF7507"/>
</dbReference>
<dbReference type="CDD" id="cd07185">
    <property type="entry name" value="OmpA_C-like"/>
    <property type="match status" value="1"/>
</dbReference>
<dbReference type="Pfam" id="PF24346">
    <property type="entry name" value="DUF7507"/>
    <property type="match status" value="36"/>
</dbReference>
<evidence type="ECO:0000256" key="1">
    <source>
        <dbReference type="ARBA" id="ARBA00004370"/>
    </source>
</evidence>
<dbReference type="RefSeq" id="WP_187573821.1">
    <property type="nucleotide sequence ID" value="NZ_CP060731.1"/>
</dbReference>
<name>A0A7G9TEA9_PSEMX</name>
<dbReference type="Proteomes" id="UP000515838">
    <property type="component" value="Chromosome"/>
</dbReference>
<reference evidence="6 7" key="1">
    <citation type="submission" date="2020-08" db="EMBL/GenBank/DDBJ databases">
        <title>Streptomycin Non-resistant strain, P. mexicana.</title>
        <authorList>
            <person name="Ganesh-Kumar S."/>
            <person name="Zhe T."/>
            <person name="Yu Z."/>
            <person name="Min Y."/>
        </authorList>
    </citation>
    <scope>NUCLEOTIDE SEQUENCE [LARGE SCALE GENOMIC DNA]</scope>
    <source>
        <strain evidence="6 7">GTZY2</strain>
    </source>
</reference>
<dbReference type="Pfam" id="PF19403">
    <property type="entry name" value="SpaA_2"/>
    <property type="match status" value="3"/>
</dbReference>
<dbReference type="Pfam" id="PF01345">
    <property type="entry name" value="DUF11"/>
    <property type="match status" value="1"/>
</dbReference>
<dbReference type="InterPro" id="IPR047589">
    <property type="entry name" value="DUF11_rpt"/>
</dbReference>
<sequence length="5190" mass="520017">MLVALAALAPAHAQTSVQNTATVALPPGSPVVDSNAANNTSSVTVGVLALPRLTLVKQVVNDNGGTAAATAWTLVATGPSTTISGTTGAAAVTSAAVPAGTYALSETGGPAAYTASTWSCVKNGGAAVSANSISLVGNDVATCTITNNDQAATLTLVKTVVNDNGGTATVTSFPLTATGPTTITGVSGTAAVTSQSVNAGVYTLSEVTAAGYTASAWSCTAGTLSSNQLTLANGQNATCTITNNDQPATLTLIKQVDNTGGGTAVASDWTLTATGPTVASGPGGTGPVSVSAGVYTLSESAGPAGYAAGDWQCVNDGIASVGSQITVANGGQVTCAIVNTFQPAPALTIDKTAGTPSGNMAGSTIAYTFLVTNTGNVTITGLVVNDAQLDAAAVCPVTTLAPGQNTTCTGTHTITQAEVDAGEVNNSATATGTPPTGPVVTSPPDTTTTPITRNPALTIDKTTTTPSYAAVGDVLSYSYLVTNSGNTTITAAITVSDDRIATVTCPALPAGGLAPTQSITCTATYTVTQADIDAGTVTNIASASDGTTTSPTDTVTVTATRNPALTIDKTTTTPSYAAVGDVLSYSYLVTNSGNTTITAAITVSDDRIATVTCPALPAGGLAPTQSITCTATYTVTQADIDAGTVTNIASASDGTTTSPTDTVTVTATRNPALTIDKTTTTPSYAAVGDVLSYSYLVTNSGNTTITAAITVSDDRIATVTCPALPAGGLAPTQSITCTATYTVTQADIDAGTVTNIASASDGTTTSPTDTVTVTATRNPALTIDKTTTTPSYAAVGDVLSYSYLVTNSGNTTITAAITVSDDRIATVTCPALPAGGLAPTQSITCTATYTVTQADIDAGTVTNIASASDGTTTSPTDTVTVTATRNPALTIDKTTTTPSYAAVGDVLSYSYLVTNSGNTTITAAITVSDDRIATVTCPALPAGGLAPTQSITCTATYTVTQADIDAGTVTNIASASDGTTTSPTDTVTVTATRNPALTIDKTTTTPSYAAVGDVLSYSYLVTNSGNTTITAAITVSDDRIATVTCPALPAGGLAPTQSITCTATYTVTQADIDAGTVTNIASASDGTTTSPTDTVTVTATRNPALTIDKTTTTPSYAAVGDVLSYSYLVTNSGNTTITAAITVSDDRIATVTCPALPAGGLAPTQSITCTATYTVTQADIDAGTVTNIASASDGTTTSPTDTVTVTATRNPALTIDKTTTTPSYAAVGDVLSYSYLVTNSGNTTITAAITVSDDRIATVTCPALPAGGLAPTQSITCTATYTVTQADIDAGTVTNIASASDGTTTSPTDTVTVTATRNPALTIDKTTTTPSYAAVGDVLSYSYLVTNSGNTTITAAITVSDDRIATVTCPALPAGGLAPTQSITCTATYTVTQADIDAGTVTNIASASDGTTTSPTDTVTVTATRNPALTIDKTTTTPSYAAVGDVLSYSYLVTNSGNTTITAAITVSDDRIATVTCPALPAGGLAPTQSITCTATYTVTQADIDAGTVTNIASASDGTTTSPTDTVTVTATRNPALTIDKTTTTPSYAAVGDVLSYSYLVTNSGNTTITAAITVSDDRIATVTCPALPAGGLAPTQSITCTATYTVTQADIDAGTVTNIASASDGTTTSPTDTVTVTATRNPALTIDKTTTTPSYAAVGDVLSYSYLVTNSGNTTITAAITVSDDRIATVTCPALPAGGLAPTQSITCTATYTVTQADIDAGTVTNIASASDGTTTSPTDTVTVTATRNPALTIDKTTTTPSYAAVGDVLSYSYLVTNSGNTTITAAITVSDDRIATVTCPALPAGGLAPTQSITCTATYTVTQADIDAGTVTNIASASDGTTTSPTDTVTVTATRNPALTIDKTTTTPSYAAVGDVLSYSYLVTNSGNTTITAAITVSDDRIATVTCPALPAGGLAPTQSITCTATYTVTQADIDAGTVTNIASASDGTTTSPTDTVTVTATRNPALTIDKTTTTPSYAAVGDVLSYSYLVTNSGNTTITAAITVSDDRIATVTCPALPAGGLAPTQSITCTATYTVTQADIDAGTVTNIASASDGTTTSPTDTVTVTATRNPALTIDKTTTTPSYAAVGDVLSYSYLVTNSGNTTITAAITVSDDRIATVTCPALPAGGLAPTQSITCTATYTVTQADIDAGTVTNIASASDGTTTSPTDTVTVTATRNPALTIDKTTTTPSYAAVGDVLSYSYLVTNSGNTTITAAITVSDDRIATVTCPALPAGGLAPTQSITCTATYTVTQADIDAGTVTNIASASDGTTTSPTDTVTVTATRNPALTIDKTTTTPSYAAVGDVLSYSYLVTNSGNTTITAAITVSDDRIATVTCPALPAGGLAPTQSITCTATYTVTQADIDAGTVTNIASASDGTTTSPTDTVTVTATRNPALTIDKTTTTPSYAAVGDVLSYSYLVTNSGNTTITAAITVSDDRIATVTCPALPAGGLAPTQSITCTATYTVTQADIDAGTVTNIASASDGTTTSPTDTVTVTATRNPALTIDKTTTTPSYAAVGDVLSYSYLVTNSGNTTITAAITVSDDRIATVTCPALPAGGLAPTQSITCTATYTVTQADIDAGTVTNIASASDGTTTSPTDTVTVTATRNPALTIDKTTTTPSYAAVGDVLSYSYLVTNSGNTTITAAITVSDDRIATVTCPALPAGGLAPTQSITCTATYTVTQADIDAGTVTNIASASDGTTTSPTDTVTVTATRNPALTIDKTTTTPSYAAVGDVLSYSYLVTNSGNTTITAAITVSDDRIATVTCPALPAGGLAPTQSITCTATYTVTQADIDAGTVTNIASASDGTTTSPTDTVTVTATRNPALTIDKTTTTPSYAAVGDVLSYSYLVTNSGNTTITAAITVSDDRIATVTCPALPAGGLAPTQSITCTATYTVTQADIDAGTVTNIASASDGTTTSPTDTVTVTATRNPALTIDKTTTTPSYAAVGDVLSYSYLVTNSGNTTITAAITVSDDRIATVTCPALPAGGLAPTQSITCTATYTVTQADIDAGTVTNIASASDGTTTSPTDTVTVTATRNPALTIDKTTTTPSYAAVGDVLSYSYLVTNSGNTTITAAITVSDDRIATVTCPALPAGGLAPTQSITCTATYTVTQADIDAGTVTNIASASDGTTTSPTDTVTVTATRNPALTIDKTTTTPSYAAVGDVLSYSYLVTNSGNTTITAAITVSDDRIATVTCPALPAGGLAPTQSITCTATYTVTQADIDAGTVTNIASASDGTTTSPTDTVTVTATRNPALTIDKTTTTPSYAAVGDVLSYSYLVTNSGNTTITAAITVSDDRIATVTCPALPAGGLAPTQSITCTATYTVTQADIDAGTVTNIASASDGTTTSPTDTVTVTATRNPALTIDKTTTTPSYAAVGDVLSYSYLVTNSGNTTITAAITVSDDRIATVTCPALPAGGLAPTQSITCTATYTVTQADIDAGTVTNIASASDGTTTSPTDTVTVTATRNPALTIDKTTTTPSYAAVGDVLSYSYLVTNSGNTTITAAITVSDDRIATVTCPALPAGGLAPTQSITCTATYTVTQADIDAGTVTNIASASDGTTTSPTDTVTVTATRNPALTIDKTTTTPSYAAVGDVLSYSYLVTNSGNTTITAAITVSDDRIATVTCPALPAGGLAPTQSITCTATYTVTQADIDAGTVTNIASASDGTTTSPTDTVTVTATRNPALTIDKTTTTPSYAAVGDVLSYSYLVTNSGNTTITAAITVSDDRIATVTCPALPAGGLAPTQSITCTATYTVTQADIDAGTVTNIASASDGTTTSPTDTVTVTATRNPALTIDKTTTTPSYAAVGDVLSYSYLVTNSGNTTITAAITVSDDRIATVTCPALPAGGLAPTQSITCTATYTVTQADIDAGTVTNIASASDGTTTSPTDTVTVTATRNPALTIDKTTTTPSYAAVGDVLSYSYLVTNSGNTTITAAITVSDDRIATVTCPALPAGGLAPTQSITCTATYTVTQADIDAGTVTNIASASDGTTTSPTDTVTVTATRNPALTIDKTTTTPSYAAVGDVLSYSYLVTNSGNTTITAAITVSDDRIATVTCPALPAGGLAPTQSITCTATYTVTQADIDAGTVTNIASASDGTTTSPTDTVTVTATRNPAQELEKLLTGNADGDASGTVSVGDVLTYTVTMTNTGNTTLANVVVSDALIIPNSNTCASVAPGATCQLVGTYTVTQADADAGNIRNTALVTSPVCPAGSTDPACTTTIDTPVENPVVTYSKSVVLPSGQTEVSVGDTLTYAISVTVANARTTEPLTLTDTLGTGLDLGAVSAGVFSCSGTNPLVCTLSAGTVPGTYTVTYTATVNDQATGTVDNAVVGTGDDAPTCAGTCTTETPVTEPLPPLVTYTKSAALPSGQTDARVGDTVTYTLTTTVVNAVTTSDVVLTDTLGMGLTFGAVTNAGAYTCNNTNPLVCTLPVGTVPGTYTVTYTATVNDQAVGTVDNAVVGTGDDAPTCAGTCTTQTPVAAPRVVVSKSSDPGTGAQVQVGQTVRYTLTVEISASALREALVLVDTPDRGLTLGALPAGCTFDGTRLTCQLPAGTPAGVHTLTYEAIVNPNAGPVVGNQVSATGGGGELPTCTTCSTEHELEAPQIRLSKTAGSREVRIGDLVRYTLTVENVGRVNVVNASVVDTPAAGFSYVEGSLLANDADAMATVSGGNPLRFSGVDVAAGETATLVYVMRVGAGVRPGTHINQAQVRSATDDPVSNVATAEVVLTADPLLDDSLVFGTVFNDRDGDGWQDSAALSGVKVQGGFAPTAYIANSTTVDRGAGPQPEPDASSPLLHGIAVGAISGRQSVADPVQDHEVVIRQRLNELSFTDDFVLTSNQGVTVRMDAAGNTRVEQSGEAAKGLTAATPTVERRVAQSEGGYVVDYVIRNTGIDERGIPGVRIASVEGLLIETDQYGRYHLAGVSGGPWERGRNFILKVDPSTLPAGAQFTTDNPLLRRVTPGVPVRFDWGVKLPEQVIEGGTEQVELEMGEVFFAPGSAEVREKYLPVIEAMAAKVRQYQGGDVVIQANGDSQGLAFERANAVKAALLDKLDAASAKGLMVSARGSVDDPSSMIVGVDEGGALLGTVLFDTDKSNIRPEFAPLLDKVAAALEKMGGGSIAIVGHTDVRASHAYNLALGMRRAKAVYEALAQRLSPQVRANVRVEASNDPTAPVGVRK</sequence>
<evidence type="ECO:0000256" key="4">
    <source>
        <dbReference type="SAM" id="MobiDB-lite"/>
    </source>
</evidence>
<dbReference type="GeneID" id="81469929"/>
<dbReference type="GO" id="GO:0016020">
    <property type="term" value="C:membrane"/>
    <property type="evidence" value="ECO:0007669"/>
    <property type="project" value="UniProtKB-SubCell"/>
</dbReference>
<dbReference type="NCBIfam" id="TIGR01451">
    <property type="entry name" value="B_ant_repeat"/>
    <property type="match status" value="2"/>
</dbReference>
<gene>
    <name evidence="6" type="ORF">IAE60_03065</name>
</gene>
<dbReference type="Pfam" id="PF00691">
    <property type="entry name" value="OmpA"/>
    <property type="match status" value="1"/>
</dbReference>
<feature type="region of interest" description="Disordered" evidence="4">
    <location>
        <begin position="427"/>
        <end position="453"/>
    </location>
</feature>
<dbReference type="InterPro" id="IPR001434">
    <property type="entry name" value="OmcB-like_DUF11"/>
</dbReference>